<gene>
    <name evidence="1" type="ORF">PG997_011532</name>
</gene>
<proteinExistence type="predicted"/>
<name>A0ABR1VN37_9PEZI</name>
<protein>
    <submittedName>
        <fullName evidence="1">Uncharacterized protein</fullName>
    </submittedName>
</protein>
<sequence length="173" mass="17514">MRLEPVEVHSGNTVLGSLAVEELGDVGLQLSGHLPVVQLGGPDAKGGDEGAVGAHEPGLVLDHEAAVEAEVLDGLGADGEAVTADGLQEVVGRGLFVLVAGGVVDGEQVVGVVAGPAADEVFAAGEAVRSVCLPQRMQGPPFLASSLDSGTFVVSLVFFMIRGLVDWVITLQL</sequence>
<reference evidence="1 2" key="1">
    <citation type="submission" date="2023-01" db="EMBL/GenBank/DDBJ databases">
        <title>Analysis of 21 Apiospora genomes using comparative genomics revels a genus with tremendous synthesis potential of carbohydrate active enzymes and secondary metabolites.</title>
        <authorList>
            <person name="Sorensen T."/>
        </authorList>
    </citation>
    <scope>NUCLEOTIDE SEQUENCE [LARGE SCALE GENOMIC DNA]</scope>
    <source>
        <strain evidence="1 2">CBS 114990</strain>
    </source>
</reference>
<dbReference type="GeneID" id="92048907"/>
<keyword evidence="2" id="KW-1185">Reference proteome</keyword>
<dbReference type="Proteomes" id="UP001433268">
    <property type="component" value="Unassembled WGS sequence"/>
</dbReference>
<evidence type="ECO:0000313" key="2">
    <source>
        <dbReference type="Proteomes" id="UP001433268"/>
    </source>
</evidence>
<dbReference type="EMBL" id="JAQQWN010000008">
    <property type="protein sequence ID" value="KAK8071329.1"/>
    <property type="molecule type" value="Genomic_DNA"/>
</dbReference>
<comment type="caution">
    <text evidence="1">The sequence shown here is derived from an EMBL/GenBank/DDBJ whole genome shotgun (WGS) entry which is preliminary data.</text>
</comment>
<evidence type="ECO:0000313" key="1">
    <source>
        <dbReference type="EMBL" id="KAK8071329.1"/>
    </source>
</evidence>
<dbReference type="RefSeq" id="XP_066665137.1">
    <property type="nucleotide sequence ID" value="XM_066815847.1"/>
</dbReference>
<accession>A0ABR1VN37</accession>
<organism evidence="1 2">
    <name type="scientific">Apiospora hydei</name>
    <dbReference type="NCBI Taxonomy" id="1337664"/>
    <lineage>
        <taxon>Eukaryota</taxon>
        <taxon>Fungi</taxon>
        <taxon>Dikarya</taxon>
        <taxon>Ascomycota</taxon>
        <taxon>Pezizomycotina</taxon>
        <taxon>Sordariomycetes</taxon>
        <taxon>Xylariomycetidae</taxon>
        <taxon>Amphisphaeriales</taxon>
        <taxon>Apiosporaceae</taxon>
        <taxon>Apiospora</taxon>
    </lineage>
</organism>